<proteinExistence type="predicted"/>
<comment type="caution">
    <text evidence="2">The sequence shown here is derived from an EMBL/GenBank/DDBJ whole genome shotgun (WGS) entry which is preliminary data.</text>
</comment>
<sequence>MANCQIEMRNLEAAADILKRCIATNDSLQHRTAGISDAEVRLKYCEVLTLLGKIDEADEMLVSVGYKDLREADTLPKPMIMKERERLLNILSAELQKFKEETTTETSPETTSSMFKKIIKKKN</sequence>
<dbReference type="Proteomes" id="UP000823046">
    <property type="component" value="Unassembled WGS sequence"/>
</dbReference>
<evidence type="ECO:0000313" key="2">
    <source>
        <dbReference type="EMBL" id="KAF8820175.1"/>
    </source>
</evidence>
<name>A0ABQ7J859_9APIC</name>
<gene>
    <name evidence="2" type="ORF">IE077_003478</name>
</gene>
<accession>A0ABQ7J859</accession>
<organism evidence="2 3">
    <name type="scientific">Cardiosporidium cionae</name>
    <dbReference type="NCBI Taxonomy" id="476202"/>
    <lineage>
        <taxon>Eukaryota</taxon>
        <taxon>Sar</taxon>
        <taxon>Alveolata</taxon>
        <taxon>Apicomplexa</taxon>
        <taxon>Aconoidasida</taxon>
        <taxon>Nephromycida</taxon>
        <taxon>Cardiosporidium</taxon>
    </lineage>
</organism>
<dbReference type="EMBL" id="JADAQX010000456">
    <property type="protein sequence ID" value="KAF8820175.1"/>
    <property type="molecule type" value="Genomic_DNA"/>
</dbReference>
<evidence type="ECO:0000256" key="1">
    <source>
        <dbReference type="SAM" id="MobiDB-lite"/>
    </source>
</evidence>
<keyword evidence="3" id="KW-1185">Reference proteome</keyword>
<feature type="region of interest" description="Disordered" evidence="1">
    <location>
        <begin position="99"/>
        <end position="123"/>
    </location>
</feature>
<protein>
    <submittedName>
        <fullName evidence="2">Uncharacterized protein</fullName>
    </submittedName>
</protein>
<feature type="compositionally biased region" description="Low complexity" evidence="1">
    <location>
        <begin position="104"/>
        <end position="113"/>
    </location>
</feature>
<reference evidence="2 3" key="1">
    <citation type="journal article" date="2020" name="bioRxiv">
        <title>Metabolic contributions of an alphaproteobacterial endosymbiont in the apicomplexan Cardiosporidium cionae.</title>
        <authorList>
            <person name="Hunter E.S."/>
            <person name="Paight C.J."/>
            <person name="Lane C.E."/>
        </authorList>
    </citation>
    <scope>NUCLEOTIDE SEQUENCE [LARGE SCALE GENOMIC DNA]</scope>
    <source>
        <strain evidence="2">ESH_2018</strain>
    </source>
</reference>
<evidence type="ECO:0000313" key="3">
    <source>
        <dbReference type="Proteomes" id="UP000823046"/>
    </source>
</evidence>